<name>A0A9X0QX15_9PROT</name>
<keyword evidence="2" id="KW-0378">Hydrolase</keyword>
<dbReference type="Pfam" id="PF00561">
    <property type="entry name" value="Abhydrolase_1"/>
    <property type="match status" value="1"/>
</dbReference>
<gene>
    <name evidence="2" type="ORF">H7965_09395</name>
</gene>
<sequence length="268" mass="28705">MPSRMIDGYDLNYAESGQGAPLVLVHGTLGDQRYWAPQMGPLGAHYHVMALSMRHCWPGRWEDGGDFTIDRHVADLAGFIRALDAGPVRLIGHSRGGHIAFRLAERHPDLLRALVLAEPGGELDESLGGKPAGSGRQAGAFAEAAALVAAGDIEGGLRRVAEHTGGPGAWERRSEARKQIGRDNVRTLLGQIHERRAPYSRAAAEAIRTPTLLVVGEKTLPNFVANADALERHIAGAERVGIPDAAHPMSDENPGAFNAAVLAFLERH</sequence>
<dbReference type="Gene3D" id="3.40.50.1820">
    <property type="entry name" value="alpha/beta hydrolase"/>
    <property type="match status" value="1"/>
</dbReference>
<proteinExistence type="predicted"/>
<feature type="domain" description="AB hydrolase-1" evidence="1">
    <location>
        <begin position="21"/>
        <end position="254"/>
    </location>
</feature>
<dbReference type="RefSeq" id="WP_186770316.1">
    <property type="nucleotide sequence ID" value="NZ_JACOMF010000008.1"/>
</dbReference>
<dbReference type="PANTHER" id="PTHR43194">
    <property type="entry name" value="HYDROLASE ALPHA/BETA FOLD FAMILY"/>
    <property type="match status" value="1"/>
</dbReference>
<dbReference type="EMBL" id="JACOMF010000008">
    <property type="protein sequence ID" value="MBC4015541.1"/>
    <property type="molecule type" value="Genomic_DNA"/>
</dbReference>
<dbReference type="GO" id="GO:0016787">
    <property type="term" value="F:hydrolase activity"/>
    <property type="evidence" value="ECO:0007669"/>
    <property type="project" value="UniProtKB-KW"/>
</dbReference>
<accession>A0A9X0QX15</accession>
<protein>
    <submittedName>
        <fullName evidence="2">Alpha/beta hydrolase</fullName>
    </submittedName>
</protein>
<evidence type="ECO:0000259" key="1">
    <source>
        <dbReference type="Pfam" id="PF00561"/>
    </source>
</evidence>
<dbReference type="InterPro" id="IPR050228">
    <property type="entry name" value="Carboxylesterase_BioH"/>
</dbReference>
<dbReference type="Proteomes" id="UP000600101">
    <property type="component" value="Unassembled WGS sequence"/>
</dbReference>
<evidence type="ECO:0000313" key="2">
    <source>
        <dbReference type="EMBL" id="MBC4015541.1"/>
    </source>
</evidence>
<dbReference type="InterPro" id="IPR000073">
    <property type="entry name" value="AB_hydrolase_1"/>
</dbReference>
<dbReference type="PANTHER" id="PTHR43194:SF2">
    <property type="entry name" value="PEROXISOMAL MEMBRANE PROTEIN LPX1"/>
    <property type="match status" value="1"/>
</dbReference>
<organism evidence="2 3">
    <name type="scientific">Siccirubricoccus deserti</name>
    <dbReference type="NCBI Taxonomy" id="2013562"/>
    <lineage>
        <taxon>Bacteria</taxon>
        <taxon>Pseudomonadati</taxon>
        <taxon>Pseudomonadota</taxon>
        <taxon>Alphaproteobacteria</taxon>
        <taxon>Acetobacterales</taxon>
        <taxon>Roseomonadaceae</taxon>
        <taxon>Siccirubricoccus</taxon>
    </lineage>
</organism>
<comment type="caution">
    <text evidence="2">The sequence shown here is derived from an EMBL/GenBank/DDBJ whole genome shotgun (WGS) entry which is preliminary data.</text>
</comment>
<dbReference type="SUPFAM" id="SSF53474">
    <property type="entry name" value="alpha/beta-Hydrolases"/>
    <property type="match status" value="1"/>
</dbReference>
<dbReference type="AlphaFoldDB" id="A0A9X0QX15"/>
<keyword evidence="3" id="KW-1185">Reference proteome</keyword>
<evidence type="ECO:0000313" key="3">
    <source>
        <dbReference type="Proteomes" id="UP000600101"/>
    </source>
</evidence>
<dbReference type="InterPro" id="IPR029058">
    <property type="entry name" value="AB_hydrolase_fold"/>
</dbReference>
<reference evidence="2" key="1">
    <citation type="submission" date="2020-08" db="EMBL/GenBank/DDBJ databases">
        <authorList>
            <person name="Hu Y."/>
            <person name="Nguyen S.V."/>
            <person name="Li F."/>
            <person name="Fanning S."/>
        </authorList>
    </citation>
    <scope>NUCLEOTIDE SEQUENCE</scope>
    <source>
        <strain evidence="2">SYSU D8009</strain>
    </source>
</reference>